<keyword evidence="1" id="KW-0812">Transmembrane</keyword>
<proteinExistence type="predicted"/>
<dbReference type="KEGG" id="ppho:CTZ24_04525"/>
<dbReference type="Proteomes" id="UP000424872">
    <property type="component" value="Chromosome"/>
</dbReference>
<dbReference type="AlphaFoldDB" id="A0AAP9KNE1"/>
<dbReference type="EMBL" id="CP024636">
    <property type="protein sequence ID" value="QGR05714.1"/>
    <property type="molecule type" value="Genomic_DNA"/>
</dbReference>
<reference evidence="3" key="1">
    <citation type="submission" date="2017-11" db="EMBL/GenBank/DDBJ databases">
        <title>Genome sequence of Pantoea sp. MSR2.</title>
        <authorList>
            <person name="Nascimento F.X."/>
        </authorList>
    </citation>
    <scope>NUCLEOTIDE SEQUENCE [LARGE SCALE GENOMIC DNA]</scope>
    <source>
        <strain evidence="3">MSR2</strain>
    </source>
</reference>
<sequence>MAMIAVEGAVGRFLLLKYSAIGLNLARAAPIIEKIITGYSCVMNATCILFFAVCFFREHCA</sequence>
<evidence type="ECO:0000313" key="3">
    <source>
        <dbReference type="Proteomes" id="UP000424872"/>
    </source>
</evidence>
<evidence type="ECO:0000256" key="1">
    <source>
        <dbReference type="SAM" id="Phobius"/>
    </source>
</evidence>
<protein>
    <submittedName>
        <fullName evidence="2">Uncharacterized protein</fullName>
    </submittedName>
</protein>
<keyword evidence="1" id="KW-1133">Transmembrane helix</keyword>
<name>A0AAP9KNE1_9GAMM</name>
<accession>A0AAP9KNE1</accession>
<organism evidence="2 3">
    <name type="scientific">Pantoea phytobeneficialis</name>
    <dbReference type="NCBI Taxonomy" id="2052056"/>
    <lineage>
        <taxon>Bacteria</taxon>
        <taxon>Pseudomonadati</taxon>
        <taxon>Pseudomonadota</taxon>
        <taxon>Gammaproteobacteria</taxon>
        <taxon>Enterobacterales</taxon>
        <taxon>Erwiniaceae</taxon>
        <taxon>Pantoea</taxon>
    </lineage>
</organism>
<feature type="transmembrane region" description="Helical" evidence="1">
    <location>
        <begin position="38"/>
        <end position="56"/>
    </location>
</feature>
<evidence type="ECO:0000313" key="2">
    <source>
        <dbReference type="EMBL" id="QGR05714.1"/>
    </source>
</evidence>
<gene>
    <name evidence="2" type="ORF">CTZ24_04525</name>
</gene>
<keyword evidence="1" id="KW-0472">Membrane</keyword>